<keyword evidence="4 5" id="KW-0378">Hydrolase</keyword>
<dbReference type="InterPro" id="IPR012337">
    <property type="entry name" value="RNaseH-like_sf"/>
</dbReference>
<reference evidence="7 8" key="1">
    <citation type="journal article" date="2016" name="Nat. Commun.">
        <title>Thousands of microbial genomes shed light on interconnected biogeochemical processes in an aquifer system.</title>
        <authorList>
            <person name="Anantharaman K."/>
            <person name="Brown C.T."/>
            <person name="Hug L.A."/>
            <person name="Sharon I."/>
            <person name="Castelle C.J."/>
            <person name="Probst A.J."/>
            <person name="Thomas B.C."/>
            <person name="Singh A."/>
            <person name="Wilkins M.J."/>
            <person name="Karaoz U."/>
            <person name="Brodie E.L."/>
            <person name="Williams K.H."/>
            <person name="Hubbard S.S."/>
            <person name="Banfield J.F."/>
        </authorList>
    </citation>
    <scope>NUCLEOTIDE SEQUENCE [LARGE SCALE GENOMIC DNA]</scope>
</reference>
<keyword evidence="3 5" id="KW-0540">Nuclease</keyword>
<evidence type="ECO:0000256" key="4">
    <source>
        <dbReference type="ARBA" id="ARBA00022801"/>
    </source>
</evidence>
<comment type="caution">
    <text evidence="7">The sequence shown here is derived from an EMBL/GenBank/DDBJ whole genome shotgun (WGS) entry which is preliminary data.</text>
</comment>
<dbReference type="Pfam" id="PF03652">
    <property type="entry name" value="RuvX"/>
    <property type="match status" value="1"/>
</dbReference>
<dbReference type="NCBIfam" id="TIGR00250">
    <property type="entry name" value="RNAse_H_YqgF"/>
    <property type="match status" value="1"/>
</dbReference>
<dbReference type="PANTHER" id="PTHR33317:SF4">
    <property type="entry name" value="POLYNUCLEOTIDYL TRANSFERASE, RIBONUCLEASE H-LIKE SUPERFAMILY PROTEIN"/>
    <property type="match status" value="1"/>
</dbReference>
<dbReference type="GO" id="GO:0004518">
    <property type="term" value="F:nuclease activity"/>
    <property type="evidence" value="ECO:0007669"/>
    <property type="project" value="UniProtKB-KW"/>
</dbReference>
<dbReference type="AlphaFoldDB" id="A0A1F6C5M0"/>
<dbReference type="GO" id="GO:0000967">
    <property type="term" value="P:rRNA 5'-end processing"/>
    <property type="evidence" value="ECO:0007669"/>
    <property type="project" value="UniProtKB-UniRule"/>
</dbReference>
<dbReference type="GO" id="GO:0016788">
    <property type="term" value="F:hydrolase activity, acting on ester bonds"/>
    <property type="evidence" value="ECO:0007669"/>
    <property type="project" value="UniProtKB-UniRule"/>
</dbReference>
<dbReference type="PANTHER" id="PTHR33317">
    <property type="entry name" value="POLYNUCLEOTIDYL TRANSFERASE, RIBONUCLEASE H-LIKE SUPERFAMILY PROTEIN"/>
    <property type="match status" value="1"/>
</dbReference>
<feature type="domain" description="YqgF/RNase H-like" evidence="6">
    <location>
        <begin position="2"/>
        <end position="100"/>
    </location>
</feature>
<dbReference type="EMBL" id="MFKP01000011">
    <property type="protein sequence ID" value="OGG44352.1"/>
    <property type="molecule type" value="Genomic_DNA"/>
</dbReference>
<dbReference type="InterPro" id="IPR005227">
    <property type="entry name" value="YqgF"/>
</dbReference>
<keyword evidence="2 5" id="KW-0690">Ribosome biogenesis</keyword>
<sequence length="128" mass="14015">MPKLIGVDYGTKRVGIAVSDERGVVAFPKATLPNDRALIPTIVDLIRKENAVTVVVGESRNSEGADNPIMENARGFAARLERAAAVTVTFEPEFYTSVEARRNLEKKEVDAEAAALILNSYITRIKKQ</sequence>
<dbReference type="SMART" id="SM00732">
    <property type="entry name" value="YqgFc"/>
    <property type="match status" value="1"/>
</dbReference>
<evidence type="ECO:0000256" key="1">
    <source>
        <dbReference type="ARBA" id="ARBA00022490"/>
    </source>
</evidence>
<proteinExistence type="inferred from homology"/>
<gene>
    <name evidence="7" type="ORF">A2841_01025</name>
</gene>
<dbReference type="CDD" id="cd16964">
    <property type="entry name" value="YqgF"/>
    <property type="match status" value="1"/>
</dbReference>
<dbReference type="Gene3D" id="3.30.420.140">
    <property type="entry name" value="YqgF/RNase H-like domain"/>
    <property type="match status" value="1"/>
</dbReference>
<accession>A0A1F6C5M0</accession>
<dbReference type="InterPro" id="IPR006641">
    <property type="entry name" value="YqgF/RNaseH-like_dom"/>
</dbReference>
<comment type="similarity">
    <text evidence="5">Belongs to the YqgF HJR family.</text>
</comment>
<evidence type="ECO:0000259" key="6">
    <source>
        <dbReference type="SMART" id="SM00732"/>
    </source>
</evidence>
<evidence type="ECO:0000256" key="2">
    <source>
        <dbReference type="ARBA" id="ARBA00022517"/>
    </source>
</evidence>
<evidence type="ECO:0000313" key="8">
    <source>
        <dbReference type="Proteomes" id="UP000178249"/>
    </source>
</evidence>
<keyword evidence="1 5" id="KW-0963">Cytoplasm</keyword>
<dbReference type="SUPFAM" id="SSF53098">
    <property type="entry name" value="Ribonuclease H-like"/>
    <property type="match status" value="1"/>
</dbReference>
<dbReference type="Proteomes" id="UP000178249">
    <property type="component" value="Unassembled WGS sequence"/>
</dbReference>
<evidence type="ECO:0000256" key="3">
    <source>
        <dbReference type="ARBA" id="ARBA00022722"/>
    </source>
</evidence>
<evidence type="ECO:0000313" key="7">
    <source>
        <dbReference type="EMBL" id="OGG44352.1"/>
    </source>
</evidence>
<name>A0A1F6C5M0_9BACT</name>
<evidence type="ECO:0000256" key="5">
    <source>
        <dbReference type="HAMAP-Rule" id="MF_00651"/>
    </source>
</evidence>
<dbReference type="GO" id="GO:0005829">
    <property type="term" value="C:cytosol"/>
    <property type="evidence" value="ECO:0007669"/>
    <property type="project" value="TreeGrafter"/>
</dbReference>
<dbReference type="InterPro" id="IPR037027">
    <property type="entry name" value="YqgF/RNaseH-like_dom_sf"/>
</dbReference>
<dbReference type="HAMAP" id="MF_00651">
    <property type="entry name" value="Nuclease_YqgF"/>
    <property type="match status" value="1"/>
</dbReference>
<dbReference type="EC" id="3.1.-.-" evidence="5"/>
<organism evidence="7 8">
    <name type="scientific">Candidatus Kaiserbacteria bacterium RIFCSPHIGHO2_01_FULL_48_10</name>
    <dbReference type="NCBI Taxonomy" id="1798476"/>
    <lineage>
        <taxon>Bacteria</taxon>
        <taxon>Candidatus Kaiseribacteriota</taxon>
    </lineage>
</organism>
<comment type="function">
    <text evidence="5">Could be a nuclease involved in processing of the 5'-end of pre-16S rRNA.</text>
</comment>
<protein>
    <recommendedName>
        <fullName evidence="5">Putative pre-16S rRNA nuclease</fullName>
        <ecNumber evidence="5">3.1.-.-</ecNumber>
    </recommendedName>
</protein>
<comment type="subcellular location">
    <subcellularLocation>
        <location evidence="5">Cytoplasm</location>
    </subcellularLocation>
</comment>